<name>A0ABY6YZ77_9BACL</name>
<organism evidence="3 4">
    <name type="scientific">Alicyclobacillus dauci</name>
    <dbReference type="NCBI Taxonomy" id="1475485"/>
    <lineage>
        <taxon>Bacteria</taxon>
        <taxon>Bacillati</taxon>
        <taxon>Bacillota</taxon>
        <taxon>Bacilli</taxon>
        <taxon>Bacillales</taxon>
        <taxon>Alicyclobacillaceae</taxon>
        <taxon>Alicyclobacillus</taxon>
    </lineage>
</organism>
<evidence type="ECO:0000256" key="1">
    <source>
        <dbReference type="SAM" id="Phobius"/>
    </source>
</evidence>
<feature type="domain" description="DUF1468" evidence="2">
    <location>
        <begin position="13"/>
        <end position="164"/>
    </location>
</feature>
<dbReference type="Pfam" id="PF07331">
    <property type="entry name" value="TctB"/>
    <property type="match status" value="1"/>
</dbReference>
<feature type="transmembrane region" description="Helical" evidence="1">
    <location>
        <begin position="101"/>
        <end position="131"/>
    </location>
</feature>
<proteinExistence type="predicted"/>
<gene>
    <name evidence="3" type="ORF">NZD86_15160</name>
</gene>
<dbReference type="EMBL" id="CP104064">
    <property type="protein sequence ID" value="WAH35608.1"/>
    <property type="molecule type" value="Genomic_DNA"/>
</dbReference>
<keyword evidence="1" id="KW-1133">Transmembrane helix</keyword>
<feature type="transmembrane region" description="Helical" evidence="1">
    <location>
        <begin position="138"/>
        <end position="156"/>
    </location>
</feature>
<keyword evidence="1" id="KW-0472">Membrane</keyword>
<evidence type="ECO:0000313" key="3">
    <source>
        <dbReference type="EMBL" id="WAH35608.1"/>
    </source>
</evidence>
<feature type="transmembrane region" description="Helical" evidence="1">
    <location>
        <begin position="34"/>
        <end position="56"/>
    </location>
</feature>
<evidence type="ECO:0000259" key="2">
    <source>
        <dbReference type="Pfam" id="PF07331"/>
    </source>
</evidence>
<protein>
    <submittedName>
        <fullName evidence="3">Tripartite tricarboxylate transporter TctB family protein</fullName>
    </submittedName>
</protein>
<sequence>MKHVRAELFLDIAWIVFAAGYVSMASQYPPAGRLIPMVVGIASIVAGVFQLLGNFIPKIRFLTHDRKLAVAKQEAKAPQTSVSQGDQEGAVEVSQQWQWIAMIWAAGLILGILIIGFVPAIPLFFLVYFLLQKRQRNWKLAVGSAIAMGILTYGVFEKVLGLHLYAGILFS</sequence>
<dbReference type="InterPro" id="IPR009936">
    <property type="entry name" value="DUF1468"/>
</dbReference>
<dbReference type="Proteomes" id="UP001164803">
    <property type="component" value="Chromosome"/>
</dbReference>
<reference evidence="3" key="1">
    <citation type="submission" date="2022-08" db="EMBL/GenBank/DDBJ databases">
        <title>Alicyclobacillus dauci DSM2870, complete genome.</title>
        <authorList>
            <person name="Wang Q."/>
            <person name="Cai R."/>
            <person name="Wang Z."/>
        </authorList>
    </citation>
    <scope>NUCLEOTIDE SEQUENCE</scope>
    <source>
        <strain evidence="3">DSM 28700</strain>
    </source>
</reference>
<accession>A0ABY6YZ77</accession>
<dbReference type="RefSeq" id="WP_268042891.1">
    <property type="nucleotide sequence ID" value="NZ_CP104064.1"/>
</dbReference>
<feature type="transmembrane region" description="Helical" evidence="1">
    <location>
        <begin position="6"/>
        <end position="22"/>
    </location>
</feature>
<keyword evidence="4" id="KW-1185">Reference proteome</keyword>
<keyword evidence="1" id="KW-0812">Transmembrane</keyword>
<evidence type="ECO:0000313" key="4">
    <source>
        <dbReference type="Proteomes" id="UP001164803"/>
    </source>
</evidence>